<dbReference type="Proteomes" id="UP000095390">
    <property type="component" value="Unassembled WGS sequence"/>
</dbReference>
<name>A0A173RXT0_9FIRM</name>
<dbReference type="AlphaFoldDB" id="A0A173RXT0"/>
<evidence type="ECO:0000313" key="1">
    <source>
        <dbReference type="EMBL" id="CUM82944.1"/>
    </source>
</evidence>
<gene>
    <name evidence="1" type="ORF">ERS852578_00512</name>
</gene>
<dbReference type="EMBL" id="CYYC01000004">
    <property type="protein sequence ID" value="CUM82944.1"/>
    <property type="molecule type" value="Genomic_DNA"/>
</dbReference>
<protein>
    <submittedName>
        <fullName evidence="1">Uncharacterized protein</fullName>
    </submittedName>
</protein>
<reference evidence="1 2" key="1">
    <citation type="submission" date="2015-09" db="EMBL/GenBank/DDBJ databases">
        <authorList>
            <consortium name="Pathogen Informatics"/>
        </authorList>
    </citation>
    <scope>NUCLEOTIDE SEQUENCE [LARGE SCALE GENOMIC DNA]</scope>
    <source>
        <strain evidence="1 2">2789STDY5834966</strain>
    </source>
</reference>
<evidence type="ECO:0000313" key="2">
    <source>
        <dbReference type="Proteomes" id="UP000095390"/>
    </source>
</evidence>
<accession>A0A173RXT0</accession>
<proteinExistence type="predicted"/>
<sequence length="75" mass="8774">MIKADTRTMSVELEETVLDQLLEFSMIVQSLKESLPEEAKEELRPIFEISITEDSEEQAVEKIGKRLYEKICKRQ</sequence>
<organism evidence="1 2">
    <name type="scientific">Anaerobutyricum hallii</name>
    <dbReference type="NCBI Taxonomy" id="39488"/>
    <lineage>
        <taxon>Bacteria</taxon>
        <taxon>Bacillati</taxon>
        <taxon>Bacillota</taxon>
        <taxon>Clostridia</taxon>
        <taxon>Lachnospirales</taxon>
        <taxon>Lachnospiraceae</taxon>
        <taxon>Anaerobutyricum</taxon>
    </lineage>
</organism>
<dbReference type="RefSeq" id="WP_055182273.1">
    <property type="nucleotide sequence ID" value="NZ_CYYC01000004.1"/>
</dbReference>
<dbReference type="OrthoDB" id="9875232at2"/>